<dbReference type="CDD" id="cd20660">
    <property type="entry name" value="CYP4V-like"/>
    <property type="match status" value="1"/>
</dbReference>
<keyword evidence="6" id="KW-0560">Oxidoreductase</keyword>
<evidence type="ECO:0000256" key="3">
    <source>
        <dbReference type="ARBA" id="ARBA00022824"/>
    </source>
</evidence>
<comment type="similarity">
    <text evidence="2 6">Belongs to the cytochrome P450 family.</text>
</comment>
<gene>
    <name evidence="8" type="ORF">FSP39_006845</name>
</gene>
<keyword evidence="5 6" id="KW-0479">Metal-binding</keyword>
<keyword evidence="4" id="KW-0472">Membrane</keyword>
<dbReference type="Gene3D" id="1.10.630.10">
    <property type="entry name" value="Cytochrome P450"/>
    <property type="match status" value="1"/>
</dbReference>
<dbReference type="InterPro" id="IPR001128">
    <property type="entry name" value="Cyt_P450"/>
</dbReference>
<proteinExistence type="inferred from homology"/>
<keyword evidence="3" id="KW-0256">Endoplasmic reticulum</keyword>
<evidence type="ECO:0000256" key="6">
    <source>
        <dbReference type="RuleBase" id="RU000461"/>
    </source>
</evidence>
<keyword evidence="5 6" id="KW-0349">Heme</keyword>
<organism evidence="8 9">
    <name type="scientific">Pinctada imbricata</name>
    <name type="common">Atlantic pearl-oyster</name>
    <name type="synonym">Pinctada martensii</name>
    <dbReference type="NCBI Taxonomy" id="66713"/>
    <lineage>
        <taxon>Eukaryota</taxon>
        <taxon>Metazoa</taxon>
        <taxon>Spiralia</taxon>
        <taxon>Lophotrochozoa</taxon>
        <taxon>Mollusca</taxon>
        <taxon>Bivalvia</taxon>
        <taxon>Autobranchia</taxon>
        <taxon>Pteriomorphia</taxon>
        <taxon>Pterioida</taxon>
        <taxon>Pterioidea</taxon>
        <taxon>Pteriidae</taxon>
        <taxon>Pinctada</taxon>
    </lineage>
</organism>
<dbReference type="EMBL" id="VSWD01000008">
    <property type="protein sequence ID" value="KAK3094831.1"/>
    <property type="molecule type" value="Genomic_DNA"/>
</dbReference>
<accession>A0AA89BU79</accession>
<feature type="binding site" description="axial binding residue" evidence="5">
    <location>
        <position position="617"/>
    </location>
    <ligand>
        <name>heme</name>
        <dbReference type="ChEBI" id="CHEBI:30413"/>
    </ligand>
    <ligandPart>
        <name>Fe</name>
        <dbReference type="ChEBI" id="CHEBI:18248"/>
    </ligandPart>
</feature>
<comment type="subcellular location">
    <subcellularLocation>
        <location evidence="1">Endoplasmic reticulum membrane</location>
    </subcellularLocation>
</comment>
<reference evidence="8" key="1">
    <citation type="submission" date="2019-08" db="EMBL/GenBank/DDBJ databases">
        <title>The improved chromosome-level genome for the pearl oyster Pinctada fucata martensii using PacBio sequencing and Hi-C.</title>
        <authorList>
            <person name="Zheng Z."/>
        </authorList>
    </citation>
    <scope>NUCLEOTIDE SEQUENCE</scope>
    <source>
        <strain evidence="8">ZZ-2019</strain>
        <tissue evidence="8">Adductor muscle</tissue>
    </source>
</reference>
<feature type="compositionally biased region" description="Basic and acidic residues" evidence="7">
    <location>
        <begin position="23"/>
        <end position="36"/>
    </location>
</feature>
<dbReference type="SUPFAM" id="SSF48264">
    <property type="entry name" value="Cytochrome P450"/>
    <property type="match status" value="1"/>
</dbReference>
<dbReference type="GO" id="GO:0005789">
    <property type="term" value="C:endoplasmic reticulum membrane"/>
    <property type="evidence" value="ECO:0007669"/>
    <property type="project" value="UniProtKB-SubCell"/>
</dbReference>
<dbReference type="Pfam" id="PF00067">
    <property type="entry name" value="p450"/>
    <property type="match status" value="1"/>
</dbReference>
<evidence type="ECO:0000313" key="9">
    <source>
        <dbReference type="Proteomes" id="UP001186944"/>
    </source>
</evidence>
<sequence length="672" mass="77072">MKQFSPKIWKRQQKIQNNLTSNHSRDTLTPEGDDKPSNNNMDNDQIPIHITKSNLENREPNELKKILTIISTTLTIEHQIEHRRTLSKPEAGPGAREEQASPECIQNQDKTESEQKQTNKQLHHTKRREVPMKGVATQKRKVCYAENEAVTFVINAPYADFNNVSSVVKVMESEILLRFTEIEKKRKSVENIPGPPALPLIGNAHQLAGTSKEFYNTLIEYSERWHEHGVFRLWVGTQLLVGFYKAETVEVVLQSSKILDKATEYRFLHPWLGTGLLTSTGSKWHSRRKLLTPSFHFKILNDFVGVFQDQAQTMVKRLDSMADRGTFNIFSYITLCALDIICETAMGKTVDAQGNTDSEYVKCVYKIAELILKRQRTPWYGPDFLYNTIGDGKEHAHCLKVLHEFTEKVIQEKTEEFSKKQESGMTMENVLSSHDSNEDAYMSRKNRLAFLDMLLYAKQDGKPMSSADIREEVDTFMFEGHDTTASGMNWLIHLLGANPDIQKKVHEEMDSIFGNSDRPLTMKDLQEMKYLECCIKEALRIFPPVPFFGRSLTEDCKIGKYTVPKGSTVVISPASLHKDPRYFPDPEKFDPDRFLPENSRKRHPYAYVPFSAGPRNCIGQKFALLEEKAVISTILRKFTVISKQKREELCPIGELILRPENGILVELHSRIK</sequence>
<dbReference type="InterPro" id="IPR036396">
    <property type="entry name" value="Cyt_P450_sf"/>
</dbReference>
<dbReference type="InterPro" id="IPR002401">
    <property type="entry name" value="Cyt_P450_E_grp-I"/>
</dbReference>
<evidence type="ECO:0000313" key="8">
    <source>
        <dbReference type="EMBL" id="KAK3094831.1"/>
    </source>
</evidence>
<evidence type="ECO:0000256" key="5">
    <source>
        <dbReference type="PIRSR" id="PIRSR602401-1"/>
    </source>
</evidence>
<dbReference type="PANTHER" id="PTHR24291">
    <property type="entry name" value="CYTOCHROME P450 FAMILY 4"/>
    <property type="match status" value="1"/>
</dbReference>
<dbReference type="PRINTS" id="PR00463">
    <property type="entry name" value="EP450I"/>
</dbReference>
<comment type="caution">
    <text evidence="8">The sequence shown here is derived from an EMBL/GenBank/DDBJ whole genome shotgun (WGS) entry which is preliminary data.</text>
</comment>
<dbReference type="GO" id="GO:0005506">
    <property type="term" value="F:iron ion binding"/>
    <property type="evidence" value="ECO:0007669"/>
    <property type="project" value="InterPro"/>
</dbReference>
<keyword evidence="9" id="KW-1185">Reference proteome</keyword>
<dbReference type="GO" id="GO:0016705">
    <property type="term" value="F:oxidoreductase activity, acting on paired donors, with incorporation or reduction of molecular oxygen"/>
    <property type="evidence" value="ECO:0007669"/>
    <property type="project" value="InterPro"/>
</dbReference>
<dbReference type="GO" id="GO:0004497">
    <property type="term" value="F:monooxygenase activity"/>
    <property type="evidence" value="ECO:0007669"/>
    <property type="project" value="UniProtKB-KW"/>
</dbReference>
<keyword evidence="6" id="KW-0503">Monooxygenase</keyword>
<dbReference type="GO" id="GO:0020037">
    <property type="term" value="F:heme binding"/>
    <property type="evidence" value="ECO:0007669"/>
    <property type="project" value="InterPro"/>
</dbReference>
<dbReference type="AlphaFoldDB" id="A0AA89BU79"/>
<evidence type="ECO:0000256" key="1">
    <source>
        <dbReference type="ARBA" id="ARBA00004586"/>
    </source>
</evidence>
<evidence type="ECO:0008006" key="10">
    <source>
        <dbReference type="Google" id="ProtNLM"/>
    </source>
</evidence>
<dbReference type="InterPro" id="IPR017972">
    <property type="entry name" value="Cyt_P450_CS"/>
</dbReference>
<feature type="region of interest" description="Disordered" evidence="7">
    <location>
        <begin position="16"/>
        <end position="45"/>
    </location>
</feature>
<keyword evidence="5 6" id="KW-0408">Iron</keyword>
<protein>
    <recommendedName>
        <fullName evidence="10">Cytochrome P450 4V2</fullName>
    </recommendedName>
</protein>
<evidence type="ECO:0000256" key="4">
    <source>
        <dbReference type="ARBA" id="ARBA00023136"/>
    </source>
</evidence>
<comment type="cofactor">
    <cofactor evidence="5">
        <name>heme</name>
        <dbReference type="ChEBI" id="CHEBI:30413"/>
    </cofactor>
</comment>
<dbReference type="InterPro" id="IPR050196">
    <property type="entry name" value="Cytochrome_P450_Monoox"/>
</dbReference>
<feature type="region of interest" description="Disordered" evidence="7">
    <location>
        <begin position="78"/>
        <end position="126"/>
    </location>
</feature>
<evidence type="ECO:0000256" key="7">
    <source>
        <dbReference type="SAM" id="MobiDB-lite"/>
    </source>
</evidence>
<dbReference type="PANTHER" id="PTHR24291:SF189">
    <property type="entry name" value="CYTOCHROME P450 4C3-RELATED"/>
    <property type="match status" value="1"/>
</dbReference>
<dbReference type="Proteomes" id="UP001186944">
    <property type="component" value="Unassembled WGS sequence"/>
</dbReference>
<dbReference type="PROSITE" id="PS00086">
    <property type="entry name" value="CYTOCHROME_P450"/>
    <property type="match status" value="1"/>
</dbReference>
<dbReference type="PRINTS" id="PR00385">
    <property type="entry name" value="P450"/>
</dbReference>
<evidence type="ECO:0000256" key="2">
    <source>
        <dbReference type="ARBA" id="ARBA00010617"/>
    </source>
</evidence>
<name>A0AA89BU79_PINIB</name>